<accession>A0A9X2I209</accession>
<dbReference type="PANTHER" id="PTHR46825:SF9">
    <property type="entry name" value="BETA-LACTAMASE-RELATED DOMAIN-CONTAINING PROTEIN"/>
    <property type="match status" value="1"/>
</dbReference>
<evidence type="ECO:0000256" key="2">
    <source>
        <dbReference type="SAM" id="SignalP"/>
    </source>
</evidence>
<evidence type="ECO:0000313" key="5">
    <source>
        <dbReference type="Proteomes" id="UP001139319"/>
    </source>
</evidence>
<feature type="signal peptide" evidence="2">
    <location>
        <begin position="1"/>
        <end position="25"/>
    </location>
</feature>
<protein>
    <submittedName>
        <fullName evidence="4">Beta-lactamase family protein</fullName>
    </submittedName>
</protein>
<dbReference type="InterPro" id="IPR050491">
    <property type="entry name" value="AmpC-like"/>
</dbReference>
<dbReference type="Proteomes" id="UP001139319">
    <property type="component" value="Unassembled WGS sequence"/>
</dbReference>
<name>A0A9X2I209_9GAMM</name>
<dbReference type="PANTHER" id="PTHR46825">
    <property type="entry name" value="D-ALANYL-D-ALANINE-CARBOXYPEPTIDASE/ENDOPEPTIDASE AMPH"/>
    <property type="match status" value="1"/>
</dbReference>
<dbReference type="EMBL" id="JAMFTH010000001">
    <property type="protein sequence ID" value="MCP8899288.1"/>
    <property type="molecule type" value="Genomic_DNA"/>
</dbReference>
<proteinExistence type="predicted"/>
<keyword evidence="2" id="KW-0732">Signal</keyword>
<dbReference type="Pfam" id="PF00144">
    <property type="entry name" value="Beta-lactamase"/>
    <property type="match status" value="1"/>
</dbReference>
<evidence type="ECO:0000256" key="1">
    <source>
        <dbReference type="SAM" id="MobiDB-lite"/>
    </source>
</evidence>
<dbReference type="RefSeq" id="WP_253967541.1">
    <property type="nucleotide sequence ID" value="NZ_JAMFTH010000001.1"/>
</dbReference>
<reference evidence="4" key="1">
    <citation type="submission" date="2022-05" db="EMBL/GenBank/DDBJ databases">
        <authorList>
            <person name="Sun H.-N."/>
        </authorList>
    </citation>
    <scope>NUCLEOTIDE SEQUENCE</scope>
    <source>
        <strain evidence="4">HB14</strain>
    </source>
</reference>
<comment type="caution">
    <text evidence="4">The sequence shown here is derived from an EMBL/GenBank/DDBJ whole genome shotgun (WGS) entry which is preliminary data.</text>
</comment>
<sequence>MMNALLKKSLILIGLGVFACASVQAQTDDYASELNGSWRGLLEFPQGVHLALGVNINNGHITLDSPNQGSYDMAPTEYRLAGTEVSFSKKELNASFRGQLKNGQLHGTFKQGKAVPISLQKLGASDRERMALEGRYTGDLVIDGSASLPLVLNVAVLPEGFVGTLDSPAQQSYTIPLTNLNIDQNRVSFESPMIHASYKGDFKDGAYRGTFVQGLERPLNLRKEKPGEEAQSAIPKPQAGKHGGAQAVITRDHVDTEFFADHNADTLYEIGSNTKTMVAYTLAQMLRDGRITPASQVGDYWPEVKDPITLVDLASHHSGLPRLPENMLSSAESFTDPYALYDDQLLQSALQNVSLNREGYLYSNFGYGVLGQALAREEKVSFEQLLQGRVFAPLGMSNTYVALSAQRDKPRLAQGYNVMDEPVAPWHFDALAGAGAVISNLDDMVKYLQAMLKLACDDSPLLATMLNPAQTLGECCPHPLGWMIEQDSKGRDYAWHGGMTAGFSSVIGFYLDGSRAMVLLNNQSIALSQKNLEPMFN</sequence>
<dbReference type="InterPro" id="IPR012338">
    <property type="entry name" value="Beta-lactam/transpept-like"/>
</dbReference>
<dbReference type="Gene3D" id="3.40.710.10">
    <property type="entry name" value="DD-peptidase/beta-lactamase superfamily"/>
    <property type="match status" value="1"/>
</dbReference>
<feature type="region of interest" description="Disordered" evidence="1">
    <location>
        <begin position="224"/>
        <end position="244"/>
    </location>
</feature>
<gene>
    <name evidence="4" type="ORF">M6D89_08280</name>
</gene>
<evidence type="ECO:0000313" key="4">
    <source>
        <dbReference type="EMBL" id="MCP8899288.1"/>
    </source>
</evidence>
<organism evidence="4 5">
    <name type="scientific">Gilvimarinus xylanilyticus</name>
    <dbReference type="NCBI Taxonomy" id="2944139"/>
    <lineage>
        <taxon>Bacteria</taxon>
        <taxon>Pseudomonadati</taxon>
        <taxon>Pseudomonadota</taxon>
        <taxon>Gammaproteobacteria</taxon>
        <taxon>Cellvibrionales</taxon>
        <taxon>Cellvibrionaceae</taxon>
        <taxon>Gilvimarinus</taxon>
    </lineage>
</organism>
<keyword evidence="5" id="KW-1185">Reference proteome</keyword>
<dbReference type="SUPFAM" id="SSF56601">
    <property type="entry name" value="beta-lactamase/transpeptidase-like"/>
    <property type="match status" value="1"/>
</dbReference>
<dbReference type="AlphaFoldDB" id="A0A9X2I209"/>
<dbReference type="InterPro" id="IPR001466">
    <property type="entry name" value="Beta-lactam-related"/>
</dbReference>
<feature type="domain" description="Beta-lactamase-related" evidence="3">
    <location>
        <begin position="241"/>
        <end position="524"/>
    </location>
</feature>
<reference evidence="4" key="2">
    <citation type="submission" date="2023-01" db="EMBL/GenBank/DDBJ databases">
        <title>Gilvimarinus xylanilyticus HB14 isolated from Caulerpa lentillifera aquaculture base in Hainan, China.</title>
        <authorList>
            <person name="Zhang Y.-J."/>
        </authorList>
    </citation>
    <scope>NUCLEOTIDE SEQUENCE</scope>
    <source>
        <strain evidence="4">HB14</strain>
    </source>
</reference>
<evidence type="ECO:0000259" key="3">
    <source>
        <dbReference type="Pfam" id="PF00144"/>
    </source>
</evidence>
<dbReference type="PROSITE" id="PS51257">
    <property type="entry name" value="PROKAR_LIPOPROTEIN"/>
    <property type="match status" value="1"/>
</dbReference>
<feature type="chain" id="PRO_5040846870" evidence="2">
    <location>
        <begin position="26"/>
        <end position="537"/>
    </location>
</feature>